<reference evidence="1" key="2">
    <citation type="submission" date="2020-05" db="UniProtKB">
        <authorList>
            <consortium name="EnsemblMetazoa"/>
        </authorList>
    </citation>
    <scope>IDENTIFICATION</scope>
    <source>
        <strain evidence="1">IAEA</strain>
    </source>
</reference>
<dbReference type="EnsemblMetazoa" id="GPAI002676-RA">
    <property type="protein sequence ID" value="GPAI002676-PA"/>
    <property type="gene ID" value="GPAI002676"/>
</dbReference>
<sequence>MCLRALRFEIKKKKKNVVIEAISHFDSKCLEWKMLSLSLSQLVNAKQLDAISWFGKFLKLTISAPTTVKDRSYFCSISRIMSTTSQSVNKTS</sequence>
<protein>
    <submittedName>
        <fullName evidence="1">Uncharacterized protein</fullName>
    </submittedName>
</protein>
<name>A0A1A9Z3E4_GLOPL</name>
<organism evidence="1 2">
    <name type="scientific">Glossina pallidipes</name>
    <name type="common">Tsetse fly</name>
    <dbReference type="NCBI Taxonomy" id="7398"/>
    <lineage>
        <taxon>Eukaryota</taxon>
        <taxon>Metazoa</taxon>
        <taxon>Ecdysozoa</taxon>
        <taxon>Arthropoda</taxon>
        <taxon>Hexapoda</taxon>
        <taxon>Insecta</taxon>
        <taxon>Pterygota</taxon>
        <taxon>Neoptera</taxon>
        <taxon>Endopterygota</taxon>
        <taxon>Diptera</taxon>
        <taxon>Brachycera</taxon>
        <taxon>Muscomorpha</taxon>
        <taxon>Hippoboscoidea</taxon>
        <taxon>Glossinidae</taxon>
        <taxon>Glossina</taxon>
    </lineage>
</organism>
<dbReference type="Proteomes" id="UP000092445">
    <property type="component" value="Unassembled WGS sequence"/>
</dbReference>
<dbReference type="VEuPathDB" id="VectorBase:GPAI002676"/>
<proteinExistence type="predicted"/>
<accession>A0A1A9Z3E4</accession>
<evidence type="ECO:0000313" key="2">
    <source>
        <dbReference type="Proteomes" id="UP000092445"/>
    </source>
</evidence>
<dbReference type="AlphaFoldDB" id="A0A1A9Z3E4"/>
<keyword evidence="2" id="KW-1185">Reference proteome</keyword>
<evidence type="ECO:0000313" key="1">
    <source>
        <dbReference type="EnsemblMetazoa" id="GPAI002676-PA"/>
    </source>
</evidence>
<reference evidence="2" key="1">
    <citation type="submission" date="2014-03" db="EMBL/GenBank/DDBJ databases">
        <authorList>
            <person name="Aksoy S."/>
            <person name="Warren W."/>
            <person name="Wilson R.K."/>
        </authorList>
    </citation>
    <scope>NUCLEOTIDE SEQUENCE [LARGE SCALE GENOMIC DNA]</scope>
    <source>
        <strain evidence="2">IAEA</strain>
    </source>
</reference>